<dbReference type="InterPro" id="IPR029058">
    <property type="entry name" value="AB_hydrolase_fold"/>
</dbReference>
<proteinExistence type="inferred from homology"/>
<dbReference type="NCBIfam" id="TIGR01392">
    <property type="entry name" value="homoserO_Ac_trn"/>
    <property type="match status" value="1"/>
</dbReference>
<accession>A0A511MXQ0</accession>
<comment type="subunit">
    <text evidence="2">Homodimer.</text>
</comment>
<comment type="pathway">
    <text evidence="2">Amino-acid biosynthesis; L-methionine biosynthesis via de novo pathway; O-acetyl-L-homoserine from L-homoserine: step 1/1.</text>
</comment>
<dbReference type="InterPro" id="IPR000073">
    <property type="entry name" value="AB_hydrolase_1"/>
</dbReference>
<dbReference type="AlphaFoldDB" id="A0A511MXQ0"/>
<keyword evidence="2" id="KW-0012">Acyltransferase</keyword>
<dbReference type="EC" id="2.3.1.31" evidence="2"/>
<reference evidence="5 6" key="1">
    <citation type="submission" date="2019-07" db="EMBL/GenBank/DDBJ databases">
        <title>Whole genome shotgun sequence of Deinococcus cellulosilyticus NBRC 106333.</title>
        <authorList>
            <person name="Hosoyama A."/>
            <person name="Uohara A."/>
            <person name="Ohji S."/>
            <person name="Ichikawa N."/>
        </authorList>
    </citation>
    <scope>NUCLEOTIDE SEQUENCE [LARGE SCALE GENOMIC DNA]</scope>
    <source>
        <strain evidence="5 6">NBRC 106333</strain>
    </source>
</reference>
<feature type="active site" evidence="2 3">
    <location>
        <position position="301"/>
    </location>
</feature>
<comment type="caution">
    <text evidence="2">Lacks conserved residue(s) required for the propagation of feature annotation.</text>
</comment>
<evidence type="ECO:0000313" key="6">
    <source>
        <dbReference type="Proteomes" id="UP000321306"/>
    </source>
</evidence>
<keyword evidence="2" id="KW-0028">Amino-acid biosynthesis</keyword>
<evidence type="ECO:0000259" key="4">
    <source>
        <dbReference type="Pfam" id="PF00561"/>
    </source>
</evidence>
<dbReference type="NCBIfam" id="NF001209">
    <property type="entry name" value="PRK00175.1"/>
    <property type="match status" value="1"/>
</dbReference>
<dbReference type="RefSeq" id="WP_146882337.1">
    <property type="nucleotide sequence ID" value="NZ_BJXB01000002.1"/>
</dbReference>
<dbReference type="GO" id="GO:0009092">
    <property type="term" value="P:homoserine metabolic process"/>
    <property type="evidence" value="ECO:0007669"/>
    <property type="project" value="TreeGrafter"/>
</dbReference>
<keyword evidence="2" id="KW-0486">Methionine biosynthesis</keyword>
<comment type="catalytic activity">
    <reaction evidence="2">
        <text>L-homoserine + acetyl-CoA = O-acetyl-L-homoserine + CoA</text>
        <dbReference type="Rhea" id="RHEA:13701"/>
        <dbReference type="ChEBI" id="CHEBI:57287"/>
        <dbReference type="ChEBI" id="CHEBI:57288"/>
        <dbReference type="ChEBI" id="CHEBI:57476"/>
        <dbReference type="ChEBI" id="CHEBI:57716"/>
        <dbReference type="EC" id="2.3.1.31"/>
    </reaction>
</comment>
<gene>
    <name evidence="5" type="primary">metX</name>
    <name evidence="2" type="synonym">metXA</name>
    <name evidence="5" type="ORF">DC3_06930</name>
</gene>
<sequence length="350" mass="39532">MRFEFAFETDEGAIPFTFVAKSQHDYTITPSYKWFFEREPLILDSGRTLSNIRVGYHTYGKLNETRDNAILVCHALTGTSAVHRWWADIFGEGKTLDPTKHFIVCSNILGGCSGTSGPKEIGLDPITIHDMVRVQKELVRDLGIKKLTVIGGSMGGMQALEWVRSYPECLKKAIIIAAPPRHSAWAKSFNVSQRNAITSDPDWKGGKYLEQPHGLAIARQIAMISYRSPESYQMTQGGQSKFKPNQSAIQTYLEYHGEKLLKRFDANTYLLITQAMDLFDVTEDELRRNTVPTLVIGISTDILYPASEVKAMADQMKNSEYWELQSPHGHDAFLIEDEALNQKFLEFLAK</sequence>
<dbReference type="GO" id="GO:0005737">
    <property type="term" value="C:cytoplasm"/>
    <property type="evidence" value="ECO:0007669"/>
    <property type="project" value="UniProtKB-SubCell"/>
</dbReference>
<dbReference type="Pfam" id="PF00561">
    <property type="entry name" value="Abhydrolase_1"/>
    <property type="match status" value="1"/>
</dbReference>
<comment type="subcellular location">
    <subcellularLocation>
        <location evidence="2">Cytoplasm</location>
    </subcellularLocation>
</comment>
<keyword evidence="1 2" id="KW-0808">Transferase</keyword>
<dbReference type="EMBL" id="BJXB01000002">
    <property type="protein sequence ID" value="GEM45058.1"/>
    <property type="molecule type" value="Genomic_DNA"/>
</dbReference>
<dbReference type="HAMAP" id="MF_00296">
    <property type="entry name" value="MetX_acyltransf"/>
    <property type="match status" value="1"/>
</dbReference>
<dbReference type="GO" id="GO:0004414">
    <property type="term" value="F:homoserine O-acetyltransferase activity"/>
    <property type="evidence" value="ECO:0007669"/>
    <property type="project" value="UniProtKB-UniRule"/>
</dbReference>
<evidence type="ECO:0000256" key="2">
    <source>
        <dbReference type="HAMAP-Rule" id="MF_00296"/>
    </source>
</evidence>
<feature type="domain" description="AB hydrolase-1" evidence="4">
    <location>
        <begin position="68"/>
        <end position="335"/>
    </location>
</feature>
<keyword evidence="2" id="KW-0963">Cytoplasm</keyword>
<protein>
    <recommendedName>
        <fullName evidence="2">Homoserine O-acetyltransferase</fullName>
        <shortName evidence="2">HAT</shortName>
        <ecNumber evidence="2">2.3.1.31</ecNumber>
    </recommendedName>
    <alternativeName>
        <fullName evidence="2">Homoserine transacetylase</fullName>
        <shortName evidence="2">HTA</shortName>
    </alternativeName>
</protein>
<dbReference type="PIRSF" id="PIRSF000443">
    <property type="entry name" value="Homoser_Ac_trans"/>
    <property type="match status" value="1"/>
</dbReference>
<dbReference type="Proteomes" id="UP000321306">
    <property type="component" value="Unassembled WGS sequence"/>
</dbReference>
<evidence type="ECO:0000256" key="3">
    <source>
        <dbReference type="PIRSR" id="PIRSR000443-1"/>
    </source>
</evidence>
<comment type="caution">
    <text evidence="5">The sequence shown here is derived from an EMBL/GenBank/DDBJ whole genome shotgun (WGS) entry which is preliminary data.</text>
</comment>
<dbReference type="Gene3D" id="3.40.50.1820">
    <property type="entry name" value="alpha/beta hydrolase"/>
    <property type="match status" value="1"/>
</dbReference>
<comment type="function">
    <text evidence="2">Transfers an acetyl group from acetyl-CoA to L-homoserine, forming acetyl-L-homoserine.</text>
</comment>
<evidence type="ECO:0000313" key="5">
    <source>
        <dbReference type="EMBL" id="GEM45058.1"/>
    </source>
</evidence>
<dbReference type="OrthoDB" id="9800754at2"/>
<feature type="active site" evidence="2 3">
    <location>
        <position position="330"/>
    </location>
</feature>
<comment type="similarity">
    <text evidence="2">Belongs to the AB hydrolase superfamily. MetX family.</text>
</comment>
<dbReference type="UniPathway" id="UPA00051">
    <property type="reaction ID" value="UER00074"/>
</dbReference>
<dbReference type="GO" id="GO:0009086">
    <property type="term" value="P:methionine biosynthetic process"/>
    <property type="evidence" value="ECO:0007669"/>
    <property type="project" value="UniProtKB-UniRule"/>
</dbReference>
<dbReference type="PANTHER" id="PTHR32268">
    <property type="entry name" value="HOMOSERINE O-ACETYLTRANSFERASE"/>
    <property type="match status" value="1"/>
</dbReference>
<evidence type="ECO:0000256" key="1">
    <source>
        <dbReference type="ARBA" id="ARBA00022679"/>
    </source>
</evidence>
<feature type="binding site" evidence="2">
    <location>
        <position position="219"/>
    </location>
    <ligand>
        <name>substrate</name>
    </ligand>
</feature>
<keyword evidence="6" id="KW-1185">Reference proteome</keyword>
<organism evidence="5 6">
    <name type="scientific">Deinococcus cellulosilyticus (strain DSM 18568 / NBRC 106333 / KACC 11606 / 5516J-15)</name>
    <dbReference type="NCBI Taxonomy" id="1223518"/>
    <lineage>
        <taxon>Bacteria</taxon>
        <taxon>Thermotogati</taxon>
        <taxon>Deinococcota</taxon>
        <taxon>Deinococci</taxon>
        <taxon>Deinococcales</taxon>
        <taxon>Deinococcaceae</taxon>
        <taxon>Deinococcus</taxon>
    </lineage>
</organism>
<dbReference type="SUPFAM" id="SSF53474">
    <property type="entry name" value="alpha/beta-Hydrolases"/>
    <property type="match status" value="1"/>
</dbReference>
<feature type="active site" description="Nucleophile" evidence="2 3">
    <location>
        <position position="153"/>
    </location>
</feature>
<dbReference type="PANTHER" id="PTHR32268:SF11">
    <property type="entry name" value="HOMOSERINE O-ACETYLTRANSFERASE"/>
    <property type="match status" value="1"/>
</dbReference>
<name>A0A511MXQ0_DEIC1</name>
<dbReference type="InterPro" id="IPR008220">
    <property type="entry name" value="HAT_MetX-like"/>
</dbReference>
<feature type="binding site" evidence="2">
    <location>
        <position position="331"/>
    </location>
    <ligand>
        <name>substrate</name>
    </ligand>
</feature>